<dbReference type="Gene3D" id="3.10.450.10">
    <property type="match status" value="1"/>
</dbReference>
<dbReference type="PROSITE" id="PS00287">
    <property type="entry name" value="CYSTATIN"/>
    <property type="match status" value="1"/>
</dbReference>
<dbReference type="GO" id="GO:0004869">
    <property type="term" value="F:cysteine-type endopeptidase inhibitor activity"/>
    <property type="evidence" value="ECO:0007669"/>
    <property type="project" value="InterPro"/>
</dbReference>
<dbReference type="PANTHER" id="PTHR47364">
    <property type="entry name" value="CYSTEINE PROTEINASE INHIBITOR 5"/>
    <property type="match status" value="1"/>
</dbReference>
<keyword evidence="2" id="KW-0646">Protease inhibitor</keyword>
<feature type="domain" description="BPTI/Kunitz inhibitor" evidence="6">
    <location>
        <begin position="142"/>
        <end position="195"/>
    </location>
</feature>
<evidence type="ECO:0000313" key="7">
    <source>
        <dbReference type="EMBL" id="CAH0104206.1"/>
    </source>
</evidence>
<dbReference type="InterPro" id="IPR000010">
    <property type="entry name" value="Cystatin_dom"/>
</dbReference>
<reference evidence="7" key="1">
    <citation type="submission" date="2021-11" db="EMBL/GenBank/DDBJ databases">
        <authorList>
            <person name="Schell T."/>
        </authorList>
    </citation>
    <scope>NUCLEOTIDE SEQUENCE</scope>
    <source>
        <strain evidence="7">M5</strain>
    </source>
</reference>
<dbReference type="PROSITE" id="PS50279">
    <property type="entry name" value="BPTI_KUNITZ_2"/>
    <property type="match status" value="1"/>
</dbReference>
<dbReference type="Proteomes" id="UP000789390">
    <property type="component" value="Unassembled WGS sequence"/>
</dbReference>
<keyword evidence="8" id="KW-1185">Reference proteome</keyword>
<proteinExistence type="inferred from homology"/>
<keyword evidence="3" id="KW-0722">Serine protease inhibitor</keyword>
<name>A0A8J2RST3_9CRUS</name>
<dbReference type="CDD" id="cd00109">
    <property type="entry name" value="Kunitz-type"/>
    <property type="match status" value="1"/>
</dbReference>
<dbReference type="SUPFAM" id="SSF82153">
    <property type="entry name" value="FAS1 domain"/>
    <property type="match status" value="1"/>
</dbReference>
<protein>
    <recommendedName>
        <fullName evidence="6">BPTI/Kunitz inhibitor domain-containing protein</fullName>
    </recommendedName>
</protein>
<keyword evidence="5" id="KW-0732">Signal</keyword>
<dbReference type="InterPro" id="IPR002223">
    <property type="entry name" value="Kunitz_BPTI"/>
</dbReference>
<dbReference type="InterPro" id="IPR018073">
    <property type="entry name" value="Prot_inh_cystat_CS"/>
</dbReference>
<comment type="similarity">
    <text evidence="1">Belongs to the cystatin family.</text>
</comment>
<dbReference type="SMART" id="SM00131">
    <property type="entry name" value="KU"/>
    <property type="match status" value="1"/>
</dbReference>
<dbReference type="Gene3D" id="2.30.180.10">
    <property type="entry name" value="FAS1 domain"/>
    <property type="match status" value="1"/>
</dbReference>
<dbReference type="InterPro" id="IPR036880">
    <property type="entry name" value="Kunitz_BPTI_sf"/>
</dbReference>
<dbReference type="PANTHER" id="PTHR47364:SF2">
    <property type="entry name" value="CYSTEINE PROTEINASE INHIBITOR 5"/>
    <property type="match status" value="1"/>
</dbReference>
<evidence type="ECO:0000313" key="8">
    <source>
        <dbReference type="Proteomes" id="UP000789390"/>
    </source>
</evidence>
<comment type="caution">
    <text evidence="7">The sequence shown here is derived from an EMBL/GenBank/DDBJ whole genome shotgun (WGS) entry which is preliminary data.</text>
</comment>
<evidence type="ECO:0000256" key="4">
    <source>
        <dbReference type="ARBA" id="ARBA00023157"/>
    </source>
</evidence>
<evidence type="ECO:0000256" key="2">
    <source>
        <dbReference type="ARBA" id="ARBA00022690"/>
    </source>
</evidence>
<organism evidence="7 8">
    <name type="scientific">Daphnia galeata</name>
    <dbReference type="NCBI Taxonomy" id="27404"/>
    <lineage>
        <taxon>Eukaryota</taxon>
        <taxon>Metazoa</taxon>
        <taxon>Ecdysozoa</taxon>
        <taxon>Arthropoda</taxon>
        <taxon>Crustacea</taxon>
        <taxon>Branchiopoda</taxon>
        <taxon>Diplostraca</taxon>
        <taxon>Cladocera</taxon>
        <taxon>Anomopoda</taxon>
        <taxon>Daphniidae</taxon>
        <taxon>Daphnia</taxon>
    </lineage>
</organism>
<dbReference type="InterPro" id="IPR036378">
    <property type="entry name" value="FAS1_dom_sf"/>
</dbReference>
<dbReference type="InterPro" id="IPR046350">
    <property type="entry name" value="Cystatin_sf"/>
</dbReference>
<sequence>MSFLCVFTMAVLLALASSKPTIETDIVTEILKTIDGRDEMWRVVSYLKESRDDLVKELPLVSPEGNKLSYTFFAPTSFAFTMQTPQDTVDPLFVDDALRKKVLIRHFARQSISSDDLAKLDKLVMADSTEVELSGKSGIEVCDLPAIENTGLSCYAAYPSFTFNSKSGKCEAYVYGGCLKTENLFDTEEACVAKCGPTVNTRSKVIRDAQIQPESVQLPQNFGVVYFVDRVFMDGEEVNTAISDHFKRHPNTALCLGLPCSPEAPIDVDVTAVDEPALDIRETPLAPPPDSPILLGGYRDISSNEPDVKEIAEFATSALSQGANKASPFVLSKVVKAERQVVAGFNYRLQMELKDNADSTDSIVCNIVVFDQSWTSTRQITSSDCNPPIIVPRIETIPELKAEDSS</sequence>
<dbReference type="SMART" id="SM00043">
    <property type="entry name" value="CY"/>
    <property type="match status" value="1"/>
</dbReference>
<dbReference type="FunFam" id="4.10.410.10:FF:000020">
    <property type="entry name" value="Collagen, type VI, alpha 3"/>
    <property type="match status" value="1"/>
</dbReference>
<feature type="signal peptide" evidence="5">
    <location>
        <begin position="1"/>
        <end position="18"/>
    </location>
</feature>
<evidence type="ECO:0000256" key="3">
    <source>
        <dbReference type="ARBA" id="ARBA00022900"/>
    </source>
</evidence>
<dbReference type="SUPFAM" id="SSF57362">
    <property type="entry name" value="BPTI-like"/>
    <property type="match status" value="1"/>
</dbReference>
<dbReference type="CDD" id="cd00042">
    <property type="entry name" value="CY"/>
    <property type="match status" value="1"/>
</dbReference>
<dbReference type="OrthoDB" id="4473401at2759"/>
<dbReference type="InterPro" id="IPR000782">
    <property type="entry name" value="FAS1_domain"/>
</dbReference>
<feature type="chain" id="PRO_5035170808" description="BPTI/Kunitz inhibitor domain-containing protein" evidence="5">
    <location>
        <begin position="19"/>
        <end position="406"/>
    </location>
</feature>
<dbReference type="GO" id="GO:0004867">
    <property type="term" value="F:serine-type endopeptidase inhibitor activity"/>
    <property type="evidence" value="ECO:0007669"/>
    <property type="project" value="UniProtKB-KW"/>
</dbReference>
<dbReference type="EMBL" id="CAKKLH010000127">
    <property type="protein sequence ID" value="CAH0104206.1"/>
    <property type="molecule type" value="Genomic_DNA"/>
</dbReference>
<evidence type="ECO:0000259" key="6">
    <source>
        <dbReference type="PROSITE" id="PS50279"/>
    </source>
</evidence>
<dbReference type="Pfam" id="PF02469">
    <property type="entry name" value="Fasciclin"/>
    <property type="match status" value="1"/>
</dbReference>
<dbReference type="AlphaFoldDB" id="A0A8J2RST3"/>
<dbReference type="Pfam" id="PF16845">
    <property type="entry name" value="SQAPI"/>
    <property type="match status" value="1"/>
</dbReference>
<keyword evidence="4" id="KW-1015">Disulfide bond</keyword>
<dbReference type="SUPFAM" id="SSF54403">
    <property type="entry name" value="Cystatin/monellin"/>
    <property type="match status" value="1"/>
</dbReference>
<evidence type="ECO:0000256" key="1">
    <source>
        <dbReference type="ARBA" id="ARBA00009403"/>
    </source>
</evidence>
<dbReference type="Pfam" id="PF00014">
    <property type="entry name" value="Kunitz_BPTI"/>
    <property type="match status" value="1"/>
</dbReference>
<dbReference type="Gene3D" id="4.10.410.10">
    <property type="entry name" value="Pancreatic trypsin inhibitor Kunitz domain"/>
    <property type="match status" value="1"/>
</dbReference>
<evidence type="ECO:0000256" key="5">
    <source>
        <dbReference type="SAM" id="SignalP"/>
    </source>
</evidence>
<accession>A0A8J2RST3</accession>
<gene>
    <name evidence="7" type="ORF">DGAL_LOCUS6925</name>
</gene>